<dbReference type="EMBL" id="BDCR01000001">
    <property type="protein sequence ID" value="GAT62017.1"/>
    <property type="molecule type" value="Genomic_DNA"/>
</dbReference>
<evidence type="ECO:0000313" key="2">
    <source>
        <dbReference type="Proteomes" id="UP000076586"/>
    </source>
</evidence>
<dbReference type="STRING" id="681398.PJIAN_1607"/>
<dbReference type="Gene3D" id="3.40.140.10">
    <property type="entry name" value="Cytidine Deaminase, domain 2"/>
    <property type="match status" value="1"/>
</dbReference>
<reference evidence="2" key="2">
    <citation type="journal article" date="2017" name="Genome Announc.">
        <title>Draft genome sequence of Paludibacter jiangxiensis NM7(T), a propionate-producing fermentative bacterium.</title>
        <authorList>
            <person name="Qiu Y.-L."/>
            <person name="Tourlousse D.M."/>
            <person name="Matsuura N."/>
            <person name="Ohashi A."/>
            <person name="Sekiguchi Y."/>
        </authorList>
    </citation>
    <scope>NUCLEOTIDE SEQUENCE [LARGE SCALE GENOMIC DNA]</scope>
    <source>
        <strain evidence="2">NM7</strain>
    </source>
</reference>
<accession>A0A161LDI7</accession>
<dbReference type="InterPro" id="IPR016193">
    <property type="entry name" value="Cytidine_deaminase-like"/>
</dbReference>
<reference evidence="2" key="1">
    <citation type="submission" date="2016-04" db="EMBL/GenBank/DDBJ databases">
        <title>Draft genome sequence of Paludibacter jiangxiensis strain NM7.</title>
        <authorList>
            <person name="Qiu Y."/>
            <person name="Matsuura N."/>
            <person name="Ohashi A."/>
            <person name="Tourlousse M.D."/>
            <person name="Sekiguchi Y."/>
        </authorList>
    </citation>
    <scope>NUCLEOTIDE SEQUENCE [LARGE SCALE GENOMIC DNA]</scope>
    <source>
        <strain evidence="2">NM7</strain>
    </source>
</reference>
<dbReference type="GO" id="GO:0003824">
    <property type="term" value="F:catalytic activity"/>
    <property type="evidence" value="ECO:0007669"/>
    <property type="project" value="InterPro"/>
</dbReference>
<keyword evidence="2" id="KW-1185">Reference proteome</keyword>
<organism evidence="1 2">
    <name type="scientific">Paludibacter jiangxiensis</name>
    <dbReference type="NCBI Taxonomy" id="681398"/>
    <lineage>
        <taxon>Bacteria</taxon>
        <taxon>Pseudomonadati</taxon>
        <taxon>Bacteroidota</taxon>
        <taxon>Bacteroidia</taxon>
        <taxon>Bacteroidales</taxon>
        <taxon>Paludibacteraceae</taxon>
        <taxon>Paludibacter</taxon>
    </lineage>
</organism>
<dbReference type="OrthoDB" id="9802676at2"/>
<proteinExistence type="predicted"/>
<dbReference type="SUPFAM" id="SSF53927">
    <property type="entry name" value="Cytidine deaminase-like"/>
    <property type="match status" value="1"/>
</dbReference>
<dbReference type="Proteomes" id="UP000076586">
    <property type="component" value="Unassembled WGS sequence"/>
</dbReference>
<comment type="caution">
    <text evidence="1">The sequence shown here is derived from an EMBL/GenBank/DDBJ whole genome shotgun (WGS) entry which is preliminary data.</text>
</comment>
<gene>
    <name evidence="1" type="ORF">PJIAN_1607</name>
</gene>
<dbReference type="RefSeq" id="WP_153802465.1">
    <property type="nucleotide sequence ID" value="NZ_BDCR01000001.1"/>
</dbReference>
<sequence>MDKPLIYIKEAISLAAENVRNGGDPFSAVIVKNYEIIARAGNTVTLTNDPTALFPVA</sequence>
<dbReference type="AlphaFoldDB" id="A0A161LDI7"/>
<protein>
    <submittedName>
        <fullName evidence="1">Uncharacterized protein</fullName>
    </submittedName>
</protein>
<evidence type="ECO:0000313" key="1">
    <source>
        <dbReference type="EMBL" id="GAT62017.1"/>
    </source>
</evidence>
<name>A0A161LDI7_9BACT</name>